<feature type="compositionally biased region" description="Polar residues" evidence="9">
    <location>
        <begin position="479"/>
        <end position="498"/>
    </location>
</feature>
<dbReference type="InterPro" id="IPR018047">
    <property type="entry name" value="Ammonium_transpt_CS"/>
</dbReference>
<dbReference type="InterPro" id="IPR024041">
    <property type="entry name" value="NH4_transpt_AmtB-like_dom"/>
</dbReference>
<evidence type="ECO:0000256" key="2">
    <source>
        <dbReference type="ARBA" id="ARBA00005887"/>
    </source>
</evidence>
<reference evidence="11 12" key="1">
    <citation type="submission" date="2024-02" db="EMBL/GenBank/DDBJ databases">
        <title>De novo assembly and annotation of 12 fungi associated with fruit tree decline syndrome in Ontario, Canada.</title>
        <authorList>
            <person name="Sulman M."/>
            <person name="Ellouze W."/>
            <person name="Ilyukhin E."/>
        </authorList>
    </citation>
    <scope>NUCLEOTIDE SEQUENCE [LARGE SCALE GENOMIC DNA]</scope>
    <source>
        <strain evidence="11 12">M11/M66-122</strain>
    </source>
</reference>
<dbReference type="GO" id="GO:0008519">
    <property type="term" value="F:ammonium channel activity"/>
    <property type="evidence" value="ECO:0007669"/>
    <property type="project" value="InterPro"/>
</dbReference>
<dbReference type="PANTHER" id="PTHR43029:SF15">
    <property type="entry name" value="AMMONIUM TRANSPORTER"/>
    <property type="match status" value="1"/>
</dbReference>
<keyword evidence="3 8" id="KW-0813">Transport</keyword>
<evidence type="ECO:0000259" key="10">
    <source>
        <dbReference type="Pfam" id="PF00909"/>
    </source>
</evidence>
<feature type="transmembrane region" description="Helical" evidence="8">
    <location>
        <begin position="65"/>
        <end position="86"/>
    </location>
</feature>
<dbReference type="Gene3D" id="1.10.3430.10">
    <property type="entry name" value="Ammonium transporter AmtB like domains"/>
    <property type="match status" value="1"/>
</dbReference>
<feature type="transmembrane region" description="Helical" evidence="8">
    <location>
        <begin position="266"/>
        <end position="287"/>
    </location>
</feature>
<feature type="region of interest" description="Disordered" evidence="9">
    <location>
        <begin position="469"/>
        <end position="498"/>
    </location>
</feature>
<evidence type="ECO:0000256" key="6">
    <source>
        <dbReference type="ARBA" id="ARBA00023136"/>
    </source>
</evidence>
<feature type="transmembrane region" description="Helical" evidence="8">
    <location>
        <begin position="126"/>
        <end position="146"/>
    </location>
</feature>
<comment type="similarity">
    <text evidence="2 8">Belongs to the ammonia transporter channel (TC 1.A.11.2) family.</text>
</comment>
<keyword evidence="5 8" id="KW-1133">Transmembrane helix</keyword>
<feature type="transmembrane region" description="Helical" evidence="8">
    <location>
        <begin position="294"/>
        <end position="312"/>
    </location>
</feature>
<feature type="transmembrane region" description="Helical" evidence="8">
    <location>
        <begin position="196"/>
        <end position="215"/>
    </location>
</feature>
<dbReference type="InterPro" id="IPR001905">
    <property type="entry name" value="Ammonium_transpt"/>
</dbReference>
<dbReference type="GO" id="GO:0005886">
    <property type="term" value="C:plasma membrane"/>
    <property type="evidence" value="ECO:0007669"/>
    <property type="project" value="UniProtKB-SubCell"/>
</dbReference>
<dbReference type="NCBIfam" id="TIGR00836">
    <property type="entry name" value="amt"/>
    <property type="match status" value="1"/>
</dbReference>
<evidence type="ECO:0000256" key="9">
    <source>
        <dbReference type="SAM" id="MobiDB-lite"/>
    </source>
</evidence>
<dbReference type="EMBL" id="JAKJXP020000001">
    <property type="protein sequence ID" value="KAK7757731.1"/>
    <property type="molecule type" value="Genomic_DNA"/>
</dbReference>
<evidence type="ECO:0000313" key="11">
    <source>
        <dbReference type="EMBL" id="KAK7757731.1"/>
    </source>
</evidence>
<feature type="transmembrane region" description="Helical" evidence="8">
    <location>
        <begin position="38"/>
        <end position="58"/>
    </location>
</feature>
<feature type="transmembrane region" description="Helical" evidence="8">
    <location>
        <begin position="350"/>
        <end position="372"/>
    </location>
</feature>
<keyword evidence="12" id="KW-1185">Reference proteome</keyword>
<keyword evidence="4 8" id="KW-0812">Transmembrane</keyword>
<keyword evidence="6 8" id="KW-0472">Membrane</keyword>
<evidence type="ECO:0000256" key="8">
    <source>
        <dbReference type="RuleBase" id="RU362002"/>
    </source>
</evidence>
<feature type="transmembrane region" description="Helical" evidence="8">
    <location>
        <begin position="318"/>
        <end position="338"/>
    </location>
</feature>
<keyword evidence="7 8" id="KW-0924">Ammonia transport</keyword>
<feature type="domain" description="Ammonium transporter AmtB-like" evidence="10">
    <location>
        <begin position="38"/>
        <end position="446"/>
    </location>
</feature>
<feature type="transmembrane region" description="Helical" evidence="8">
    <location>
        <begin position="158"/>
        <end position="176"/>
    </location>
</feature>
<feature type="transmembrane region" description="Helical" evidence="8">
    <location>
        <begin position="400"/>
        <end position="423"/>
    </location>
</feature>
<evidence type="ECO:0000256" key="3">
    <source>
        <dbReference type="ARBA" id="ARBA00022448"/>
    </source>
</evidence>
<dbReference type="FunFam" id="1.10.3430.10:FF:000011">
    <property type="entry name" value="Ammonium transporter"/>
    <property type="match status" value="1"/>
</dbReference>
<comment type="subcellular location">
    <subcellularLocation>
        <location evidence="8">Cell membrane</location>
        <topology evidence="8">Multi-pass membrane protein</topology>
    </subcellularLocation>
    <subcellularLocation>
        <location evidence="1">Membrane</location>
        <topology evidence="1">Multi-pass membrane protein</topology>
    </subcellularLocation>
</comment>
<dbReference type="InterPro" id="IPR029020">
    <property type="entry name" value="Ammonium/urea_transptr"/>
</dbReference>
<dbReference type="Proteomes" id="UP001320420">
    <property type="component" value="Unassembled WGS sequence"/>
</dbReference>
<evidence type="ECO:0000256" key="5">
    <source>
        <dbReference type="ARBA" id="ARBA00022989"/>
    </source>
</evidence>
<gene>
    <name evidence="11" type="ORF">SLS62_000109</name>
</gene>
<dbReference type="PROSITE" id="PS01219">
    <property type="entry name" value="AMMONIUM_TRANSP"/>
    <property type="match status" value="1"/>
</dbReference>
<feature type="transmembrane region" description="Helical" evidence="8">
    <location>
        <begin position="236"/>
        <end position="254"/>
    </location>
</feature>
<organism evidence="11 12">
    <name type="scientific">Diatrype stigma</name>
    <dbReference type="NCBI Taxonomy" id="117547"/>
    <lineage>
        <taxon>Eukaryota</taxon>
        <taxon>Fungi</taxon>
        <taxon>Dikarya</taxon>
        <taxon>Ascomycota</taxon>
        <taxon>Pezizomycotina</taxon>
        <taxon>Sordariomycetes</taxon>
        <taxon>Xylariomycetidae</taxon>
        <taxon>Xylariales</taxon>
        <taxon>Diatrypaceae</taxon>
        <taxon>Diatrype</taxon>
    </lineage>
</organism>
<sequence>MSEITPVTEWPDWHANPDGGDPITQDLNAPYDKGDLCWMLVSTILCWQITPAIGFLYAGMHRRKAALTMVFQSLFCASACGIQFWIYGYSLYQARTTNPILGDLSLAGLHNVLASPSQANSDIPDILYAAFGSTFVTCTAMILAGAMLERGRLWPSMLFLLCWTTFVYYVLAYFEWNPNGWLYQLGAYDFAGSGPVHIASGFGALAWSLMLGPRIDSHTTVVERRRVAGIQHKPHNPFLVGLGTVMIWFGWYSFNGASTANLSLRSIYVVVNTNLAACGGGIGWTLLEYWRSGKFSILGFCSGIISGLVGITPAAGYVPVYVSALIGCVTACACYFAAHYKYLISVDEGLDIFAIHGVGGVVGDVLTGIFAADWVPALDGVSGSTYTGGWWNRNWIQVGYQLAAALTCATWSFVVSCILLFIINRIPGLHLRVKEEDEIRGLDLKYLHDADAEAMDFFGGGGGVQSPQLEGVPFETSDRSSGPAVTQGENVTTTTKMD</sequence>
<comment type="caution">
    <text evidence="11">The sequence shown here is derived from an EMBL/GenBank/DDBJ whole genome shotgun (WGS) entry which is preliminary data.</text>
</comment>
<dbReference type="PANTHER" id="PTHR43029">
    <property type="entry name" value="AMMONIUM TRANSPORTER MEP2"/>
    <property type="match status" value="1"/>
</dbReference>
<protein>
    <recommendedName>
        <fullName evidence="8">Ammonium transporter</fullName>
    </recommendedName>
</protein>
<evidence type="ECO:0000256" key="1">
    <source>
        <dbReference type="ARBA" id="ARBA00004141"/>
    </source>
</evidence>
<accession>A0AAN9YUR4</accession>
<name>A0AAN9YUR4_9PEZI</name>
<dbReference type="AlphaFoldDB" id="A0AAN9YUR4"/>
<evidence type="ECO:0000256" key="7">
    <source>
        <dbReference type="ARBA" id="ARBA00023177"/>
    </source>
</evidence>
<proteinExistence type="inferred from homology"/>
<dbReference type="SUPFAM" id="SSF111352">
    <property type="entry name" value="Ammonium transporter"/>
    <property type="match status" value="1"/>
</dbReference>
<evidence type="ECO:0000256" key="4">
    <source>
        <dbReference type="ARBA" id="ARBA00022692"/>
    </source>
</evidence>
<evidence type="ECO:0000313" key="12">
    <source>
        <dbReference type="Proteomes" id="UP001320420"/>
    </source>
</evidence>
<dbReference type="Pfam" id="PF00909">
    <property type="entry name" value="Ammonium_transp"/>
    <property type="match status" value="1"/>
</dbReference>